<evidence type="ECO:0000313" key="3">
    <source>
        <dbReference type="Proteomes" id="UP001211044"/>
    </source>
</evidence>
<evidence type="ECO:0000256" key="1">
    <source>
        <dbReference type="SAM" id="Phobius"/>
    </source>
</evidence>
<feature type="transmembrane region" description="Helical" evidence="1">
    <location>
        <begin position="152"/>
        <end position="171"/>
    </location>
</feature>
<dbReference type="Pfam" id="PF19484">
    <property type="entry name" value="DUF6020"/>
    <property type="match status" value="1"/>
</dbReference>
<feature type="transmembrane region" description="Helical" evidence="1">
    <location>
        <begin position="488"/>
        <end position="505"/>
    </location>
</feature>
<feature type="transmembrane region" description="Helical" evidence="1">
    <location>
        <begin position="511"/>
        <end position="530"/>
    </location>
</feature>
<keyword evidence="1" id="KW-0812">Transmembrane</keyword>
<dbReference type="EMBL" id="CP116394">
    <property type="protein sequence ID" value="WCE46713.1"/>
    <property type="molecule type" value="Genomic_DNA"/>
</dbReference>
<feature type="transmembrane region" description="Helical" evidence="1">
    <location>
        <begin position="208"/>
        <end position="225"/>
    </location>
</feature>
<dbReference type="InterPro" id="IPR046062">
    <property type="entry name" value="DUF6020"/>
</dbReference>
<feature type="transmembrane region" description="Helical" evidence="1">
    <location>
        <begin position="183"/>
        <end position="202"/>
    </location>
</feature>
<proteinExistence type="predicted"/>
<name>A0AB38XQV3_9ACTO</name>
<reference evidence="2" key="1">
    <citation type="submission" date="2023-01" db="EMBL/GenBank/DDBJ databases">
        <title>Comparative Genomic Analysis of the Clinically-Derived Winkia Strain NY0527 Provides Evidence into the Taxonomic Reassignment of Winkia neuii and Characterizes Their Virulence Traits.</title>
        <authorList>
            <person name="Cai X."/>
            <person name="Peng Y."/>
            <person name="Li M."/>
            <person name="Qiu Y."/>
            <person name="Wang Y."/>
            <person name="Xu L."/>
            <person name="Hou Q."/>
        </authorList>
    </citation>
    <scope>NUCLEOTIDE SEQUENCE</scope>
    <source>
        <strain evidence="2">NY0527</strain>
    </source>
</reference>
<dbReference type="AlphaFoldDB" id="A0AB38XQV3"/>
<keyword evidence="1" id="KW-0472">Membrane</keyword>
<feature type="transmembrane region" description="Helical" evidence="1">
    <location>
        <begin position="12"/>
        <end position="30"/>
    </location>
</feature>
<evidence type="ECO:0000313" key="2">
    <source>
        <dbReference type="EMBL" id="WCE46713.1"/>
    </source>
</evidence>
<gene>
    <name evidence="2" type="ORF">PIG85_03460</name>
</gene>
<dbReference type="RefSeq" id="WP_004805947.1">
    <property type="nucleotide sequence ID" value="NZ_CP116394.1"/>
</dbReference>
<keyword evidence="1" id="KW-1133">Transmembrane helix</keyword>
<feature type="transmembrane region" description="Helical" evidence="1">
    <location>
        <begin position="277"/>
        <end position="299"/>
    </location>
</feature>
<protein>
    <submittedName>
        <fullName evidence="2">DUF6020 family protein</fullName>
    </submittedName>
</protein>
<organism evidence="2 3">
    <name type="scientific">Winkia neuii subsp. anitrata</name>
    <dbReference type="NCBI Taxonomy" id="29318"/>
    <lineage>
        <taxon>Bacteria</taxon>
        <taxon>Bacillati</taxon>
        <taxon>Actinomycetota</taxon>
        <taxon>Actinomycetes</taxon>
        <taxon>Actinomycetales</taxon>
        <taxon>Actinomycetaceae</taxon>
        <taxon>Winkia</taxon>
    </lineage>
</organism>
<dbReference type="KEGG" id="wne:PIG85_03460"/>
<accession>A0AB38XQV3</accession>
<feature type="transmembrane region" description="Helical" evidence="1">
    <location>
        <begin position="84"/>
        <end position="104"/>
    </location>
</feature>
<sequence length="542" mass="59604">MRASLSKVWDFRYIGFVLVGGLAFAVVNIVGQIVAHQLNPAVPVASPYRFIKYFLLGAIASAFLAWGGRTNWAARRRILPRLQLNLSAFAIFVAAWLIPLVRFWPAVAMNDSWAVFEGPLEVSNQHPLGFGIYLTGLTAVGEYLFGSQAGGIAFASVVQVLLWAAGLVYVVDALNVMRVRTPLVVGFIIYAAFFPVVSDYAIALVKDSPFMLGIAMLSVMLVRIFNSRGKPFTRPAFVALFVVVLVVISASRNNGTLLVLIALVCAVGWAKGRRKVAALAGIAALVIGSIPAVISSHYAGPHKYAESVGVPLQMIGYTIKVNRGCLPPDDLAFYSKIFPLDLWAHVYDPVTIDSVKYNPKFQWGYIQEHKEEFPKHFLSSALSCPRNFARAYINHTYPYWTASGNEIGSTTQSTFTQLVSNETNYQYGYTATLRKHGVVNQSQLPQKADEVFNASWLPVLKKTRGTGAWMWGLVLICVAALRYGRRDVLVSLLPSAVIMGTLFLASPHSLVFRYSAFLTLTVPLALLLLFSAKERRKVATPN</sequence>
<dbReference type="Proteomes" id="UP001211044">
    <property type="component" value="Chromosome"/>
</dbReference>
<feature type="transmembrane region" description="Helical" evidence="1">
    <location>
        <begin position="50"/>
        <end position="72"/>
    </location>
</feature>